<dbReference type="Proteomes" id="UP000004947">
    <property type="component" value="Unassembled WGS sequence"/>
</dbReference>
<dbReference type="AlphaFoldDB" id="A6DQE7"/>
<reference evidence="2 3" key="1">
    <citation type="journal article" date="2010" name="J. Bacteriol.">
        <title>Genome sequence of Lentisphaera araneosa HTCC2155T, the type species of the order Lentisphaerales in the phylum Lentisphaerae.</title>
        <authorList>
            <person name="Thrash J.C."/>
            <person name="Cho J.C."/>
            <person name="Vergin K.L."/>
            <person name="Morris R.M."/>
            <person name="Giovannoni S.J."/>
        </authorList>
    </citation>
    <scope>NUCLEOTIDE SEQUENCE [LARGE SCALE GENOMIC DNA]</scope>
    <source>
        <strain evidence="2 3">HTCC2155</strain>
    </source>
</reference>
<dbReference type="STRING" id="313628.LNTAR_16663"/>
<comment type="caution">
    <text evidence="2">The sequence shown here is derived from an EMBL/GenBank/DDBJ whole genome shotgun (WGS) entry which is preliminary data.</text>
</comment>
<proteinExistence type="predicted"/>
<protein>
    <submittedName>
        <fullName evidence="2">Uncharacterized protein</fullName>
    </submittedName>
</protein>
<dbReference type="EMBL" id="ABCK01000019">
    <property type="protein sequence ID" value="EDM26198.1"/>
    <property type="molecule type" value="Genomic_DNA"/>
</dbReference>
<organism evidence="2 3">
    <name type="scientific">Lentisphaera araneosa HTCC2155</name>
    <dbReference type="NCBI Taxonomy" id="313628"/>
    <lineage>
        <taxon>Bacteria</taxon>
        <taxon>Pseudomonadati</taxon>
        <taxon>Lentisphaerota</taxon>
        <taxon>Lentisphaeria</taxon>
        <taxon>Lentisphaerales</taxon>
        <taxon>Lentisphaeraceae</taxon>
        <taxon>Lentisphaera</taxon>
    </lineage>
</organism>
<keyword evidence="3" id="KW-1185">Reference proteome</keyword>
<sequence length="47" mass="5117">MKLKLLIISLLTFSSSTLLAVESPATKTLKIRSQDLQPTITQVSDSV</sequence>
<evidence type="ECO:0000256" key="1">
    <source>
        <dbReference type="SAM" id="SignalP"/>
    </source>
</evidence>
<dbReference type="RefSeq" id="WP_007280076.1">
    <property type="nucleotide sequence ID" value="NZ_ABCK01000019.1"/>
</dbReference>
<feature type="signal peptide" evidence="1">
    <location>
        <begin position="1"/>
        <end position="20"/>
    </location>
</feature>
<keyword evidence="1" id="KW-0732">Signal</keyword>
<name>A6DQE7_9BACT</name>
<gene>
    <name evidence="2" type="ORF">LNTAR_16663</name>
</gene>
<accession>A6DQE7</accession>
<feature type="chain" id="PRO_5002691341" evidence="1">
    <location>
        <begin position="21"/>
        <end position="47"/>
    </location>
</feature>
<evidence type="ECO:0000313" key="3">
    <source>
        <dbReference type="Proteomes" id="UP000004947"/>
    </source>
</evidence>
<evidence type="ECO:0000313" key="2">
    <source>
        <dbReference type="EMBL" id="EDM26198.1"/>
    </source>
</evidence>